<gene>
    <name evidence="2" type="ORF">M441DRAFT_307557</name>
</gene>
<name>A0A2T3ZK05_TRIA4</name>
<proteinExistence type="predicted"/>
<dbReference type="EMBL" id="KZ679257">
    <property type="protein sequence ID" value="PTB45140.1"/>
    <property type="molecule type" value="Genomic_DNA"/>
</dbReference>
<protein>
    <recommendedName>
        <fullName evidence="4">Secreted protein</fullName>
    </recommendedName>
</protein>
<keyword evidence="1" id="KW-0732">Signal</keyword>
<evidence type="ECO:0000313" key="2">
    <source>
        <dbReference type="EMBL" id="PTB45140.1"/>
    </source>
</evidence>
<dbReference type="Proteomes" id="UP000240493">
    <property type="component" value="Unassembled WGS sequence"/>
</dbReference>
<keyword evidence="3" id="KW-1185">Reference proteome</keyword>
<dbReference type="AlphaFoldDB" id="A0A2T3ZK05"/>
<feature type="signal peptide" evidence="1">
    <location>
        <begin position="1"/>
        <end position="24"/>
    </location>
</feature>
<evidence type="ECO:0000313" key="3">
    <source>
        <dbReference type="Proteomes" id="UP000240493"/>
    </source>
</evidence>
<evidence type="ECO:0008006" key="4">
    <source>
        <dbReference type="Google" id="ProtNLM"/>
    </source>
</evidence>
<evidence type="ECO:0000256" key="1">
    <source>
        <dbReference type="SAM" id="SignalP"/>
    </source>
</evidence>
<reference evidence="2 3" key="1">
    <citation type="submission" date="2016-07" db="EMBL/GenBank/DDBJ databases">
        <title>Multiple horizontal gene transfer events from other fungi enriched the ability of initially mycotrophic Trichoderma (Ascomycota) to feed on dead plant biomass.</title>
        <authorList>
            <consortium name="DOE Joint Genome Institute"/>
            <person name="Aerts A."/>
            <person name="Atanasova L."/>
            <person name="Chenthamara K."/>
            <person name="Zhang J."/>
            <person name="Grujic M."/>
            <person name="Henrissat B."/>
            <person name="Kuo A."/>
            <person name="Salamov A."/>
            <person name="Lipzen A."/>
            <person name="Labutti K."/>
            <person name="Barry K."/>
            <person name="Miao Y."/>
            <person name="Rahimi M.J."/>
            <person name="Shen Q."/>
            <person name="Grigoriev I.V."/>
            <person name="Kubicek C.P."/>
            <person name="Druzhinina I.S."/>
        </authorList>
    </citation>
    <scope>NUCLEOTIDE SEQUENCE [LARGE SCALE GENOMIC DNA]</scope>
    <source>
        <strain evidence="2 3">CBS 433.97</strain>
    </source>
</reference>
<organism evidence="2 3">
    <name type="scientific">Trichoderma asperellum (strain ATCC 204424 / CBS 433.97 / NBRC 101777)</name>
    <dbReference type="NCBI Taxonomy" id="1042311"/>
    <lineage>
        <taxon>Eukaryota</taxon>
        <taxon>Fungi</taxon>
        <taxon>Dikarya</taxon>
        <taxon>Ascomycota</taxon>
        <taxon>Pezizomycotina</taxon>
        <taxon>Sordariomycetes</taxon>
        <taxon>Hypocreomycetidae</taxon>
        <taxon>Hypocreales</taxon>
        <taxon>Hypocreaceae</taxon>
        <taxon>Trichoderma</taxon>
    </lineage>
</organism>
<sequence length="169" mass="18518">MQSHAAHTVLLHIFVGAGPAPCRSATPEHSLSPCSGTGTLLWQPAVFLLCKHLAHFSPLVGHPSHTRHTRSTTVLQSASSIPTFIYTAGLPLRDSGFEDSLLRALSTGPSDFARRSAIHPLLFGYTLSYSHSFKYGTACLVHKTHFPTQFHHIAAQDFTRMLHYTTTTN</sequence>
<feature type="chain" id="PRO_5015635629" description="Secreted protein" evidence="1">
    <location>
        <begin position="25"/>
        <end position="169"/>
    </location>
</feature>
<accession>A0A2T3ZK05</accession>